<keyword evidence="3" id="KW-0249">Electron transport</keyword>
<dbReference type="PROSITE" id="PS51352">
    <property type="entry name" value="THIOREDOXIN_2"/>
    <property type="match status" value="1"/>
</dbReference>
<feature type="domain" description="Thioredoxin" evidence="10">
    <location>
        <begin position="1"/>
        <end position="107"/>
    </location>
</feature>
<evidence type="ECO:0000313" key="12">
    <source>
        <dbReference type="Proteomes" id="UP000231581"/>
    </source>
</evidence>
<name>A0A2H0BT14_9BACT</name>
<dbReference type="PIRSF" id="PIRSF000077">
    <property type="entry name" value="Thioredoxin"/>
    <property type="match status" value="1"/>
</dbReference>
<dbReference type="PANTHER" id="PTHR45663:SF11">
    <property type="entry name" value="GEO12009P1"/>
    <property type="match status" value="1"/>
</dbReference>
<accession>A0A2H0BT14</accession>
<evidence type="ECO:0000256" key="5">
    <source>
        <dbReference type="ARBA" id="ARBA00023284"/>
    </source>
</evidence>
<dbReference type="CDD" id="cd02947">
    <property type="entry name" value="TRX_family"/>
    <property type="match status" value="1"/>
</dbReference>
<dbReference type="InterPro" id="IPR013766">
    <property type="entry name" value="Thioredoxin_domain"/>
</dbReference>
<dbReference type="PROSITE" id="PS00194">
    <property type="entry name" value="THIOREDOXIN_1"/>
    <property type="match status" value="1"/>
</dbReference>
<dbReference type="InterPro" id="IPR005746">
    <property type="entry name" value="Thioredoxin"/>
</dbReference>
<feature type="disulfide bond" description="Redox-active" evidence="9">
    <location>
        <begin position="30"/>
        <end position="33"/>
    </location>
</feature>
<proteinExistence type="inferred from homology"/>
<evidence type="ECO:0000256" key="9">
    <source>
        <dbReference type="PIRSR" id="PIRSR000077-4"/>
    </source>
</evidence>
<evidence type="ECO:0000259" key="10">
    <source>
        <dbReference type="PROSITE" id="PS51352"/>
    </source>
</evidence>
<feature type="site" description="Contributes to redox potential value" evidence="8">
    <location>
        <position position="32"/>
    </location>
</feature>
<keyword evidence="5 9" id="KW-0676">Redox-active center</keyword>
<dbReference type="FunFam" id="3.40.30.10:FF:000001">
    <property type="entry name" value="Thioredoxin"/>
    <property type="match status" value="1"/>
</dbReference>
<evidence type="ECO:0000313" key="11">
    <source>
        <dbReference type="EMBL" id="PIP60817.1"/>
    </source>
</evidence>
<dbReference type="InterPro" id="IPR036249">
    <property type="entry name" value="Thioredoxin-like_sf"/>
</dbReference>
<dbReference type="Pfam" id="PF00085">
    <property type="entry name" value="Thioredoxin"/>
    <property type="match status" value="1"/>
</dbReference>
<keyword evidence="2" id="KW-0813">Transport</keyword>
<evidence type="ECO:0000256" key="6">
    <source>
        <dbReference type="NCBIfam" id="TIGR01068"/>
    </source>
</evidence>
<organism evidence="11 12">
    <name type="scientific">Candidatus Uhrbacteria bacterium CG22_combo_CG10-13_8_21_14_all_47_17</name>
    <dbReference type="NCBI Taxonomy" id="1975041"/>
    <lineage>
        <taxon>Bacteria</taxon>
        <taxon>Candidatus Uhriibacteriota</taxon>
    </lineage>
</organism>
<dbReference type="EMBL" id="PCSZ01000027">
    <property type="protein sequence ID" value="PIP60817.1"/>
    <property type="molecule type" value="Genomic_DNA"/>
</dbReference>
<dbReference type="PRINTS" id="PR00421">
    <property type="entry name" value="THIOREDOXIN"/>
</dbReference>
<evidence type="ECO:0000256" key="1">
    <source>
        <dbReference type="ARBA" id="ARBA00008987"/>
    </source>
</evidence>
<dbReference type="Proteomes" id="UP000231581">
    <property type="component" value="Unassembled WGS sequence"/>
</dbReference>
<comment type="caution">
    <text evidence="11">The sequence shown here is derived from an EMBL/GenBank/DDBJ whole genome shotgun (WGS) entry which is preliminary data.</text>
</comment>
<sequence>MEITLTDDNFEQEVLKSDVPVLVDFWAEWCGPCRAMAPVLEEVSKDLDASKFKIGKMNVDQNPRTPGGYGVMSIPTFIIVKNGEIADKFVGSMSKDAFLEKIKPYLA</sequence>
<comment type="similarity">
    <text evidence="1 7">Belongs to the thioredoxin family.</text>
</comment>
<dbReference type="GO" id="GO:0015035">
    <property type="term" value="F:protein-disulfide reductase activity"/>
    <property type="evidence" value="ECO:0007669"/>
    <property type="project" value="UniProtKB-UniRule"/>
</dbReference>
<evidence type="ECO:0000256" key="7">
    <source>
        <dbReference type="PIRNR" id="PIRNR000077"/>
    </source>
</evidence>
<protein>
    <recommendedName>
        <fullName evidence="6 7">Thioredoxin</fullName>
    </recommendedName>
</protein>
<keyword evidence="4 9" id="KW-1015">Disulfide bond</keyword>
<dbReference type="NCBIfam" id="TIGR01068">
    <property type="entry name" value="thioredoxin"/>
    <property type="match status" value="1"/>
</dbReference>
<dbReference type="InterPro" id="IPR017937">
    <property type="entry name" value="Thioredoxin_CS"/>
</dbReference>
<feature type="site" description="Contributes to redox potential value" evidence="8">
    <location>
        <position position="31"/>
    </location>
</feature>
<dbReference type="GO" id="GO:0005737">
    <property type="term" value="C:cytoplasm"/>
    <property type="evidence" value="ECO:0007669"/>
    <property type="project" value="TreeGrafter"/>
</dbReference>
<reference evidence="11 12" key="1">
    <citation type="submission" date="2017-09" db="EMBL/GenBank/DDBJ databases">
        <title>Depth-based differentiation of microbial function through sediment-hosted aquifers and enrichment of novel symbionts in the deep terrestrial subsurface.</title>
        <authorList>
            <person name="Probst A.J."/>
            <person name="Ladd B."/>
            <person name="Jarett J.K."/>
            <person name="Geller-Mcgrath D.E."/>
            <person name="Sieber C.M."/>
            <person name="Emerson J.B."/>
            <person name="Anantharaman K."/>
            <person name="Thomas B.C."/>
            <person name="Malmstrom R."/>
            <person name="Stieglmeier M."/>
            <person name="Klingl A."/>
            <person name="Woyke T."/>
            <person name="Ryan C.M."/>
            <person name="Banfield J.F."/>
        </authorList>
    </citation>
    <scope>NUCLEOTIDE SEQUENCE [LARGE SCALE GENOMIC DNA]</scope>
    <source>
        <strain evidence="11">CG22_combo_CG10-13_8_21_14_all_47_17</strain>
    </source>
</reference>
<feature type="active site" description="Nucleophile" evidence="8">
    <location>
        <position position="30"/>
    </location>
</feature>
<dbReference type="Gene3D" id="3.40.30.10">
    <property type="entry name" value="Glutaredoxin"/>
    <property type="match status" value="1"/>
</dbReference>
<feature type="active site" description="Nucleophile" evidence="8">
    <location>
        <position position="33"/>
    </location>
</feature>
<dbReference type="PANTHER" id="PTHR45663">
    <property type="entry name" value="GEO12009P1"/>
    <property type="match status" value="1"/>
</dbReference>
<evidence type="ECO:0000256" key="8">
    <source>
        <dbReference type="PIRSR" id="PIRSR000077-1"/>
    </source>
</evidence>
<evidence type="ECO:0000256" key="2">
    <source>
        <dbReference type="ARBA" id="ARBA00022448"/>
    </source>
</evidence>
<dbReference type="SUPFAM" id="SSF52833">
    <property type="entry name" value="Thioredoxin-like"/>
    <property type="match status" value="1"/>
</dbReference>
<evidence type="ECO:0000256" key="4">
    <source>
        <dbReference type="ARBA" id="ARBA00023157"/>
    </source>
</evidence>
<dbReference type="AlphaFoldDB" id="A0A2H0BT14"/>
<gene>
    <name evidence="11" type="primary">trxA</name>
    <name evidence="11" type="ORF">COX00_01180</name>
</gene>
<feature type="site" description="Deprotonates C-terminal active site Cys" evidence="8">
    <location>
        <position position="24"/>
    </location>
</feature>
<evidence type="ECO:0000256" key="3">
    <source>
        <dbReference type="ARBA" id="ARBA00022982"/>
    </source>
</evidence>